<dbReference type="InterPro" id="IPR039462">
    <property type="entry name" value="Nup159/Nup146_N"/>
</dbReference>
<dbReference type="Proteomes" id="UP000243579">
    <property type="component" value="Unassembled WGS sequence"/>
</dbReference>
<dbReference type="Pfam" id="PF16755">
    <property type="entry name" value="Beta-prop_NUP159_NUP214"/>
    <property type="match status" value="1"/>
</dbReference>
<keyword evidence="2" id="KW-0813">Transport</keyword>
<organism evidence="5 6">
    <name type="scientific">Achlya hypogyna</name>
    <name type="common">Oomycete</name>
    <name type="synonym">Protoachlya hypogyna</name>
    <dbReference type="NCBI Taxonomy" id="1202772"/>
    <lineage>
        <taxon>Eukaryota</taxon>
        <taxon>Sar</taxon>
        <taxon>Stramenopiles</taxon>
        <taxon>Oomycota</taxon>
        <taxon>Saprolegniomycetes</taxon>
        <taxon>Saprolegniales</taxon>
        <taxon>Achlyaceae</taxon>
        <taxon>Achlya</taxon>
    </lineage>
</organism>
<dbReference type="OrthoDB" id="248320at2759"/>
<proteinExistence type="predicted"/>
<name>A0A1V9YYY7_ACHHY</name>
<sequence>METEVENVRVLSRGRLEIPPREGTSADAIRSSMLGMNYPCCICHSNLYGLTFVATPDGLGVADFATLEEATLESVEKAENNIDPLTALPISFTVALPATPHFLALSPSETLLAVIFGSSLAVFEVARLLEGVHNPVFMSNNVDARHMCWSTVQGEDEEASLVVLTTDRQVHVYNMKGNLVCTHGDIEATSISWAPEGSVLAVGDDEGIVHKLAYTHTDENGGAFTTVGTIPKPDHVGDNFQVHHLNWAEDNLIFAGYKSSDNEEAASCIFEGEDDTAVDTTELVAFFPSETREHAFYTCYLKPWRMFFVGCSLSTDIELLVSDPESSEWQVWKPLEKYTPRLPMDSNDEDTFPVGMSVVLNSTAVIPGDEIDYPFYPCPLVLVTTTDGILLNFALLDTNEVEFPYLVVPTQPPQPALQTTELCAESPRQLSFEVSAAVPTFTFDPAQPPMTFGQNADNVFNDEDE</sequence>
<keyword evidence="3" id="KW-0539">Nucleus</keyword>
<dbReference type="AlphaFoldDB" id="A0A1V9YYY7"/>
<dbReference type="InterPro" id="IPR015943">
    <property type="entry name" value="WD40/YVTN_repeat-like_dom_sf"/>
</dbReference>
<keyword evidence="6" id="KW-1185">Reference proteome</keyword>
<evidence type="ECO:0000256" key="2">
    <source>
        <dbReference type="ARBA" id="ARBA00022448"/>
    </source>
</evidence>
<evidence type="ECO:0000259" key="4">
    <source>
        <dbReference type="Pfam" id="PF16755"/>
    </source>
</evidence>
<evidence type="ECO:0000313" key="5">
    <source>
        <dbReference type="EMBL" id="OQR91019.1"/>
    </source>
</evidence>
<gene>
    <name evidence="5" type="ORF">ACHHYP_05002</name>
</gene>
<comment type="caution">
    <text evidence="5">The sequence shown here is derived from an EMBL/GenBank/DDBJ whole genome shotgun (WGS) entry which is preliminary data.</text>
</comment>
<dbReference type="STRING" id="1202772.A0A1V9YYY7"/>
<dbReference type="GO" id="GO:0005634">
    <property type="term" value="C:nucleus"/>
    <property type="evidence" value="ECO:0007669"/>
    <property type="project" value="UniProtKB-SubCell"/>
</dbReference>
<evidence type="ECO:0000256" key="3">
    <source>
        <dbReference type="ARBA" id="ARBA00023242"/>
    </source>
</evidence>
<dbReference type="Gene3D" id="2.130.10.10">
    <property type="entry name" value="YVTN repeat-like/Quinoprotein amine dehydrogenase"/>
    <property type="match status" value="1"/>
</dbReference>
<feature type="domain" description="Nucleoporin Nup159/Nup146 N-terminal" evidence="4">
    <location>
        <begin position="49"/>
        <end position="390"/>
    </location>
</feature>
<reference evidence="5 6" key="1">
    <citation type="journal article" date="2014" name="Genome Biol. Evol.">
        <title>The secreted proteins of Achlya hypogyna and Thraustotheca clavata identify the ancestral oomycete secretome and reveal gene acquisitions by horizontal gene transfer.</title>
        <authorList>
            <person name="Misner I."/>
            <person name="Blouin N."/>
            <person name="Leonard G."/>
            <person name="Richards T.A."/>
            <person name="Lane C.E."/>
        </authorList>
    </citation>
    <scope>NUCLEOTIDE SEQUENCE [LARGE SCALE GENOMIC DNA]</scope>
    <source>
        <strain evidence="5 6">ATCC 48635</strain>
    </source>
</reference>
<dbReference type="SUPFAM" id="SSF117289">
    <property type="entry name" value="Nucleoporin domain"/>
    <property type="match status" value="1"/>
</dbReference>
<feature type="non-terminal residue" evidence="5">
    <location>
        <position position="465"/>
    </location>
</feature>
<comment type="subcellular location">
    <subcellularLocation>
        <location evidence="1">Nucleus</location>
    </subcellularLocation>
</comment>
<evidence type="ECO:0000313" key="6">
    <source>
        <dbReference type="Proteomes" id="UP000243579"/>
    </source>
</evidence>
<dbReference type="EMBL" id="JNBR01000559">
    <property type="protein sequence ID" value="OQR91019.1"/>
    <property type="molecule type" value="Genomic_DNA"/>
</dbReference>
<accession>A0A1V9YYY7</accession>
<protein>
    <submittedName>
        <fullName evidence="5">Nuclear pore complex protein</fullName>
    </submittedName>
</protein>
<evidence type="ECO:0000256" key="1">
    <source>
        <dbReference type="ARBA" id="ARBA00004123"/>
    </source>
</evidence>